<dbReference type="Pfam" id="PF11337">
    <property type="entry name" value="DUF3139"/>
    <property type="match status" value="1"/>
</dbReference>
<protein>
    <recommendedName>
        <fullName evidence="3">DUF3139 domain-containing protein</fullName>
    </recommendedName>
</protein>
<dbReference type="EMBL" id="JENW01000143">
    <property type="protein sequence ID" value="KEI12498.1"/>
    <property type="molecule type" value="Genomic_DNA"/>
</dbReference>
<evidence type="ECO:0000313" key="1">
    <source>
        <dbReference type="EMBL" id="KEI12498.1"/>
    </source>
</evidence>
<name>A0AA40M4P2_CLONO</name>
<dbReference type="InterPro" id="IPR021486">
    <property type="entry name" value="DUF3139"/>
</dbReference>
<proteinExistence type="predicted"/>
<reference evidence="1 2" key="1">
    <citation type="submission" date="2014-02" db="EMBL/GenBank/DDBJ databases">
        <title>Plasmidome dynamics in the species complex Clostridium novyi sensu lato converts strains of independent lineages into distinctly different pathogens.</title>
        <authorList>
            <person name="Skarin H."/>
            <person name="Segerman B."/>
        </authorList>
    </citation>
    <scope>NUCLEOTIDE SEQUENCE [LARGE SCALE GENOMIC DNA]</scope>
    <source>
        <strain evidence="1 2">ATCC 27606</strain>
    </source>
</reference>
<evidence type="ECO:0008006" key="3">
    <source>
        <dbReference type="Google" id="ProtNLM"/>
    </source>
</evidence>
<evidence type="ECO:0000313" key="2">
    <source>
        <dbReference type="Proteomes" id="UP000027770"/>
    </source>
</evidence>
<organism evidence="1 2">
    <name type="scientific">Clostridium novyi B str. ATCC 27606</name>
    <dbReference type="NCBI Taxonomy" id="1443123"/>
    <lineage>
        <taxon>Bacteria</taxon>
        <taxon>Bacillati</taxon>
        <taxon>Bacillota</taxon>
        <taxon>Clostridia</taxon>
        <taxon>Eubacteriales</taxon>
        <taxon>Clostridiaceae</taxon>
        <taxon>Clostridium</taxon>
    </lineage>
</organism>
<sequence length="110" mass="13062">MKISFKKCFLIILFLLLIYSTFSLKYKLYINGDSKEREKVLSSTIWHLQKEGYTKDKIKSIRVDYNYFKGGRLPYSVEVVFYKEPHIAYCYNWNNLNKTEVARLGKTAAK</sequence>
<dbReference type="Proteomes" id="UP000027770">
    <property type="component" value="Unassembled WGS sequence"/>
</dbReference>
<keyword evidence="2" id="KW-1185">Reference proteome</keyword>
<accession>A0AA40M4P2</accession>
<comment type="caution">
    <text evidence="1">The sequence shown here is derived from an EMBL/GenBank/DDBJ whole genome shotgun (WGS) entry which is preliminary data.</text>
</comment>
<dbReference type="AlphaFoldDB" id="A0AA40M4P2"/>
<dbReference type="RefSeq" id="WP_039221742.1">
    <property type="nucleotide sequence ID" value="NZ_JENW01000143.1"/>
</dbReference>
<gene>
    <name evidence="1" type="ORF">Z959_04190</name>
</gene>